<dbReference type="RefSeq" id="WP_050753891.1">
    <property type="nucleotide sequence ID" value="NZ_JQKC01000047.1"/>
</dbReference>
<dbReference type="InterPro" id="IPR029261">
    <property type="entry name" value="Transposase_Znf"/>
</dbReference>
<sequence>MAYSLELQRYYPGEIEITSKDETPEKIVIMLKSKTLSQKCPKCGCKSEQYHSTYTRKISDLPILGKSVLLFVTAYKYDCSNNSYPFIRH</sequence>
<dbReference type="eggNOG" id="COG3464">
    <property type="taxonomic scope" value="Bacteria"/>
</dbReference>
<protein>
    <recommendedName>
        <fullName evidence="1">Transposase IS204/IS1001/IS1096/IS1165 zinc-finger domain-containing protein</fullName>
    </recommendedName>
</protein>
<keyword evidence="3" id="KW-1185">Reference proteome</keyword>
<dbReference type="STRING" id="398512.Bccel_5441"/>
<dbReference type="Pfam" id="PF14690">
    <property type="entry name" value="Zn_ribbon_ISL3"/>
    <property type="match status" value="1"/>
</dbReference>
<accession>A0A0L6JWP4</accession>
<evidence type="ECO:0000313" key="2">
    <source>
        <dbReference type="EMBL" id="KNY30164.1"/>
    </source>
</evidence>
<evidence type="ECO:0000313" key="3">
    <source>
        <dbReference type="Proteomes" id="UP000036923"/>
    </source>
</evidence>
<dbReference type="Proteomes" id="UP000036923">
    <property type="component" value="Unassembled WGS sequence"/>
</dbReference>
<gene>
    <name evidence="2" type="ORF">Bccel_5441</name>
</gene>
<dbReference type="EMBL" id="LGTC01000001">
    <property type="protein sequence ID" value="KNY30164.1"/>
    <property type="molecule type" value="Genomic_DNA"/>
</dbReference>
<organism evidence="2 3">
    <name type="scientific">Pseudobacteroides cellulosolvens ATCC 35603 = DSM 2933</name>
    <dbReference type="NCBI Taxonomy" id="398512"/>
    <lineage>
        <taxon>Bacteria</taxon>
        <taxon>Bacillati</taxon>
        <taxon>Bacillota</taxon>
        <taxon>Clostridia</taxon>
        <taxon>Eubacteriales</taxon>
        <taxon>Oscillospiraceae</taxon>
        <taxon>Pseudobacteroides</taxon>
    </lineage>
</organism>
<dbReference type="OrthoDB" id="1698950at2"/>
<evidence type="ECO:0000259" key="1">
    <source>
        <dbReference type="Pfam" id="PF14690"/>
    </source>
</evidence>
<dbReference type="AlphaFoldDB" id="A0A0L6JWP4"/>
<comment type="caution">
    <text evidence="2">The sequence shown here is derived from an EMBL/GenBank/DDBJ whole genome shotgun (WGS) entry which is preliminary data.</text>
</comment>
<proteinExistence type="predicted"/>
<feature type="domain" description="Transposase IS204/IS1001/IS1096/IS1165 zinc-finger" evidence="1">
    <location>
        <begin position="38"/>
        <end position="80"/>
    </location>
</feature>
<name>A0A0L6JWP4_9FIRM</name>
<reference evidence="3" key="1">
    <citation type="submission" date="2015-07" db="EMBL/GenBank/DDBJ databases">
        <title>Near-Complete Genome Sequence of the Cellulolytic Bacterium Bacteroides (Pseudobacteroides) cellulosolvens ATCC 35603.</title>
        <authorList>
            <person name="Dassa B."/>
            <person name="Utturkar S.M."/>
            <person name="Klingeman D.M."/>
            <person name="Hurt R.A."/>
            <person name="Keller M."/>
            <person name="Xu J."/>
            <person name="Reddy Y.H.K."/>
            <person name="Borovok I."/>
            <person name="Grinberg I.R."/>
            <person name="Lamed R."/>
            <person name="Zhivin O."/>
            <person name="Bayer E.A."/>
            <person name="Brown S.D."/>
        </authorList>
    </citation>
    <scope>NUCLEOTIDE SEQUENCE [LARGE SCALE GENOMIC DNA]</scope>
    <source>
        <strain evidence="3">DSM 2933</strain>
    </source>
</reference>